<evidence type="ECO:0000256" key="10">
    <source>
        <dbReference type="ARBA" id="ARBA00022777"/>
    </source>
</evidence>
<evidence type="ECO:0000256" key="7">
    <source>
        <dbReference type="ARBA" id="ARBA00022679"/>
    </source>
</evidence>
<dbReference type="Gene3D" id="1.10.287.130">
    <property type="match status" value="1"/>
</dbReference>
<feature type="transmembrane region" description="Helical" evidence="15">
    <location>
        <begin position="162"/>
        <end position="181"/>
    </location>
</feature>
<dbReference type="InterPro" id="IPR003594">
    <property type="entry name" value="HATPase_dom"/>
</dbReference>
<keyword evidence="4" id="KW-1003">Cell membrane</keyword>
<comment type="subcellular location">
    <subcellularLocation>
        <location evidence="2">Cell inner membrane</location>
        <topology evidence="2">Multi-pass membrane protein</topology>
    </subcellularLocation>
</comment>
<dbReference type="InterPro" id="IPR003660">
    <property type="entry name" value="HAMP_dom"/>
</dbReference>
<evidence type="ECO:0000259" key="17">
    <source>
        <dbReference type="PROSITE" id="PS50885"/>
    </source>
</evidence>
<dbReference type="PRINTS" id="PR00344">
    <property type="entry name" value="BCTRLSENSOR"/>
</dbReference>
<dbReference type="InterPro" id="IPR036097">
    <property type="entry name" value="HisK_dim/P_sf"/>
</dbReference>
<evidence type="ECO:0000256" key="14">
    <source>
        <dbReference type="ARBA" id="ARBA00023136"/>
    </source>
</evidence>
<evidence type="ECO:0000256" key="2">
    <source>
        <dbReference type="ARBA" id="ARBA00004429"/>
    </source>
</evidence>
<keyword evidence="5" id="KW-0997">Cell inner membrane</keyword>
<keyword evidence="11" id="KW-0067">ATP-binding</keyword>
<dbReference type="eggNOG" id="COG0642">
    <property type="taxonomic scope" value="Bacteria"/>
</dbReference>
<comment type="caution">
    <text evidence="18">The sequence shown here is derived from an EMBL/GenBank/DDBJ whole genome shotgun (WGS) entry which is preliminary data.</text>
</comment>
<evidence type="ECO:0000256" key="13">
    <source>
        <dbReference type="ARBA" id="ARBA00023012"/>
    </source>
</evidence>
<accession>A0A061SUS4</accession>
<dbReference type="GO" id="GO:0000155">
    <property type="term" value="F:phosphorelay sensor kinase activity"/>
    <property type="evidence" value="ECO:0007669"/>
    <property type="project" value="InterPro"/>
</dbReference>
<organism evidence="18 19">
    <name type="scientific">Sulfitobacter mediterraneus</name>
    <dbReference type="NCBI Taxonomy" id="83219"/>
    <lineage>
        <taxon>Bacteria</taxon>
        <taxon>Pseudomonadati</taxon>
        <taxon>Pseudomonadota</taxon>
        <taxon>Alphaproteobacteria</taxon>
        <taxon>Rhodobacterales</taxon>
        <taxon>Roseobacteraceae</taxon>
        <taxon>Sulfitobacter</taxon>
    </lineage>
</organism>
<dbReference type="SUPFAM" id="SSF55874">
    <property type="entry name" value="ATPase domain of HSP90 chaperone/DNA topoisomerase II/histidine kinase"/>
    <property type="match status" value="1"/>
</dbReference>
<keyword evidence="12 15" id="KW-1133">Transmembrane helix</keyword>
<keyword evidence="7" id="KW-0808">Transferase</keyword>
<evidence type="ECO:0000313" key="18">
    <source>
        <dbReference type="EMBL" id="KAJ04727.1"/>
    </source>
</evidence>
<evidence type="ECO:0000256" key="15">
    <source>
        <dbReference type="SAM" id="Phobius"/>
    </source>
</evidence>
<dbReference type="InterPro" id="IPR004358">
    <property type="entry name" value="Sig_transdc_His_kin-like_C"/>
</dbReference>
<evidence type="ECO:0000256" key="9">
    <source>
        <dbReference type="ARBA" id="ARBA00022741"/>
    </source>
</evidence>
<evidence type="ECO:0000256" key="11">
    <source>
        <dbReference type="ARBA" id="ARBA00022840"/>
    </source>
</evidence>
<dbReference type="Pfam" id="PF02518">
    <property type="entry name" value="HATPase_c"/>
    <property type="match status" value="1"/>
</dbReference>
<evidence type="ECO:0000256" key="4">
    <source>
        <dbReference type="ARBA" id="ARBA00022475"/>
    </source>
</evidence>
<keyword evidence="13" id="KW-0902">Two-component regulatory system</keyword>
<dbReference type="EC" id="2.7.13.3" evidence="3"/>
<dbReference type="CDD" id="cd00082">
    <property type="entry name" value="HisKA"/>
    <property type="match status" value="1"/>
</dbReference>
<dbReference type="AlphaFoldDB" id="A0A061SUS4"/>
<gene>
    <name evidence="18" type="ORF">PM02_00460</name>
</gene>
<evidence type="ECO:0000313" key="19">
    <source>
        <dbReference type="Proteomes" id="UP000027337"/>
    </source>
</evidence>
<sequence length="441" mass="49011">MFFVWLKRYMPRGIYGRAALILMLPVVFVQLVVTVVFAQRHFEGVTQQMTTAMMRELAMVMQVVEEAEDRRAIPARVAAEVGLLDMDVQAVPRDAIPDQSKMVWYDYSGRVLDRKLRAELPDYRAVDLTQDNQVLLYLGSGKGPVRVGFDRRRVSASNPHQLFVYTLFFGVLMTFIASVYLRNQLRPIRRLARAAEAFGRGRHLPYTPAGAVEVRSAGAAFVDMRARIERQIEQRTLMLSGVSHDLRTPLTRMRLELSMLDEDEAAPLLQDVDDMQRMLDEFLNFAKGAGEGAPEAVAPHKMIADLVDEARRAGRDVTLLPPEGDGSGMVMLRAVAMRRAVDNLISNAVRYGARAEVSVMLSDKTLRIRVEDDGPGIPENRRAEATRAFTRLDPARNQDKGGGVGLGLAIATDIARAHGGVLRLGESARMGGLRADIVIAR</sequence>
<evidence type="ECO:0000256" key="1">
    <source>
        <dbReference type="ARBA" id="ARBA00000085"/>
    </source>
</evidence>
<dbReference type="InterPro" id="IPR003661">
    <property type="entry name" value="HisK_dim/P_dom"/>
</dbReference>
<keyword evidence="9" id="KW-0547">Nucleotide-binding</keyword>
<dbReference type="STRING" id="83219.PM02_00460"/>
<dbReference type="InterPro" id="IPR005467">
    <property type="entry name" value="His_kinase_dom"/>
</dbReference>
<dbReference type="InterPro" id="IPR036890">
    <property type="entry name" value="HATPase_C_sf"/>
</dbReference>
<dbReference type="GO" id="GO:0005886">
    <property type="term" value="C:plasma membrane"/>
    <property type="evidence" value="ECO:0007669"/>
    <property type="project" value="UniProtKB-SubCell"/>
</dbReference>
<keyword evidence="10 18" id="KW-0418">Kinase</keyword>
<proteinExistence type="predicted"/>
<evidence type="ECO:0000256" key="8">
    <source>
        <dbReference type="ARBA" id="ARBA00022692"/>
    </source>
</evidence>
<keyword evidence="14 15" id="KW-0472">Membrane</keyword>
<feature type="domain" description="HAMP" evidence="17">
    <location>
        <begin position="182"/>
        <end position="233"/>
    </location>
</feature>
<dbReference type="PROSITE" id="PS50885">
    <property type="entry name" value="HAMP"/>
    <property type="match status" value="1"/>
</dbReference>
<dbReference type="Pfam" id="PF00672">
    <property type="entry name" value="HAMP"/>
    <property type="match status" value="1"/>
</dbReference>
<dbReference type="EMBL" id="JEMU01000001">
    <property type="protein sequence ID" value="KAJ04727.1"/>
    <property type="molecule type" value="Genomic_DNA"/>
</dbReference>
<dbReference type="GO" id="GO:0005524">
    <property type="term" value="F:ATP binding"/>
    <property type="evidence" value="ECO:0007669"/>
    <property type="project" value="UniProtKB-KW"/>
</dbReference>
<dbReference type="SMART" id="SM00387">
    <property type="entry name" value="HATPase_c"/>
    <property type="match status" value="1"/>
</dbReference>
<name>A0A061SUS4_9RHOB</name>
<evidence type="ECO:0000256" key="6">
    <source>
        <dbReference type="ARBA" id="ARBA00022553"/>
    </source>
</evidence>
<dbReference type="RefSeq" id="WP_037904249.1">
    <property type="nucleotide sequence ID" value="NZ_JEMU01000001.1"/>
</dbReference>
<dbReference type="InterPro" id="IPR050980">
    <property type="entry name" value="2C_sensor_his_kinase"/>
</dbReference>
<dbReference type="PANTHER" id="PTHR44936:SF5">
    <property type="entry name" value="SENSOR HISTIDINE KINASE ENVZ"/>
    <property type="match status" value="1"/>
</dbReference>
<dbReference type="Proteomes" id="UP000027337">
    <property type="component" value="Unassembled WGS sequence"/>
</dbReference>
<keyword evidence="19" id="KW-1185">Reference proteome</keyword>
<protein>
    <recommendedName>
        <fullName evidence="3">histidine kinase</fullName>
        <ecNumber evidence="3">2.7.13.3</ecNumber>
    </recommendedName>
</protein>
<reference evidence="18 19" key="1">
    <citation type="journal article" date="2014" name="Genome Announc.">
        <title>Draft Genome Sequences of Two Isolates of the Roseobacter Group, Sulfitobacter sp. Strains 3SOLIMAR09 and 1FIGIMAR09, from Harbors of Mallorca Island (Mediterranean Sea).</title>
        <authorList>
            <person name="Mas-Llado M."/>
            <person name="Pina-Villalonga J.M."/>
            <person name="Brunet-Galmes I."/>
            <person name="Nogales B."/>
            <person name="Bosch R."/>
        </authorList>
    </citation>
    <scope>NUCLEOTIDE SEQUENCE [LARGE SCALE GENOMIC DNA]</scope>
    <source>
        <strain evidence="18 19">1FIGIMAR09</strain>
    </source>
</reference>
<keyword evidence="8 15" id="KW-0812">Transmembrane</keyword>
<evidence type="ECO:0000256" key="12">
    <source>
        <dbReference type="ARBA" id="ARBA00022989"/>
    </source>
</evidence>
<dbReference type="SUPFAM" id="SSF47384">
    <property type="entry name" value="Homodimeric domain of signal transducing histidine kinase"/>
    <property type="match status" value="1"/>
</dbReference>
<dbReference type="PROSITE" id="PS50109">
    <property type="entry name" value="HIS_KIN"/>
    <property type="match status" value="1"/>
</dbReference>
<comment type="catalytic activity">
    <reaction evidence="1">
        <text>ATP + protein L-histidine = ADP + protein N-phospho-L-histidine.</text>
        <dbReference type="EC" id="2.7.13.3"/>
    </reaction>
</comment>
<dbReference type="CDD" id="cd00075">
    <property type="entry name" value="HATPase"/>
    <property type="match status" value="1"/>
</dbReference>
<evidence type="ECO:0000256" key="5">
    <source>
        <dbReference type="ARBA" id="ARBA00022519"/>
    </source>
</evidence>
<dbReference type="SMART" id="SM00388">
    <property type="entry name" value="HisKA"/>
    <property type="match status" value="1"/>
</dbReference>
<feature type="domain" description="Histidine kinase" evidence="16">
    <location>
        <begin position="241"/>
        <end position="441"/>
    </location>
</feature>
<evidence type="ECO:0000256" key="3">
    <source>
        <dbReference type="ARBA" id="ARBA00012438"/>
    </source>
</evidence>
<dbReference type="Pfam" id="PF00512">
    <property type="entry name" value="HisKA"/>
    <property type="match status" value="1"/>
</dbReference>
<dbReference type="Gene3D" id="3.30.565.10">
    <property type="entry name" value="Histidine kinase-like ATPase, C-terminal domain"/>
    <property type="match status" value="1"/>
</dbReference>
<keyword evidence="6" id="KW-0597">Phosphoprotein</keyword>
<evidence type="ECO:0000259" key="16">
    <source>
        <dbReference type="PROSITE" id="PS50109"/>
    </source>
</evidence>
<dbReference type="PANTHER" id="PTHR44936">
    <property type="entry name" value="SENSOR PROTEIN CREC"/>
    <property type="match status" value="1"/>
</dbReference>